<dbReference type="EMBL" id="JASWJB010000147">
    <property type="protein sequence ID" value="KAK2594987.1"/>
    <property type="molecule type" value="Genomic_DNA"/>
</dbReference>
<keyword evidence="3" id="KW-0234">DNA repair</keyword>
<evidence type="ECO:0000313" key="7">
    <source>
        <dbReference type="Proteomes" id="UP001251528"/>
    </source>
</evidence>
<organism evidence="6 7">
    <name type="scientific">Conoideocrella luteorostrata</name>
    <dbReference type="NCBI Taxonomy" id="1105319"/>
    <lineage>
        <taxon>Eukaryota</taxon>
        <taxon>Fungi</taxon>
        <taxon>Dikarya</taxon>
        <taxon>Ascomycota</taxon>
        <taxon>Pezizomycotina</taxon>
        <taxon>Sordariomycetes</taxon>
        <taxon>Hypocreomycetidae</taxon>
        <taxon>Hypocreales</taxon>
        <taxon>Clavicipitaceae</taxon>
        <taxon>Conoideocrella</taxon>
    </lineage>
</organism>
<dbReference type="InterPro" id="IPR036895">
    <property type="entry name" value="Uracil-DNA_glycosylase-like_sf"/>
</dbReference>
<evidence type="ECO:0000259" key="5">
    <source>
        <dbReference type="Pfam" id="PF03167"/>
    </source>
</evidence>
<feature type="region of interest" description="Disordered" evidence="4">
    <location>
        <begin position="89"/>
        <end position="108"/>
    </location>
</feature>
<sequence length="376" mass="42101">MSKFQCNECISRIECIFDSVEDHFQPQPLGGKSHYLDYICSDTHLQLLNAINATGPHAFKILAMEGEQQHQHVATFKGRLQLDAFRYTSPEGSVRRNPPRAATSPIVRTAFPRTARLVKLEANEPHKASSQPQTSSSSRKRSSGSQSQQSPTKKKRSRPSTGYAPPSKYAHLPFLPDAFAPNLLVLFVGLNPGISTALTGHAYAHPSNLFWKLLYSSGVTPRRCYAEEDRQMPELYSLGLTNIVGRPSRNGSELSKAEMDDGVAALEEKAREWRPESMCIVGKSIWESIWRVRHRSPVGKKFRYGWQDEQENMGVVKGEWEGARVFVASSTSGLAATLLPAEKEKIWAELGSWVKMRRAEREADGDKQTVKEELES</sequence>
<dbReference type="PANTHER" id="PTHR12159">
    <property type="entry name" value="G/T AND G/U MISMATCH-SPECIFIC DNA GLYCOSYLASE"/>
    <property type="match status" value="1"/>
</dbReference>
<dbReference type="Proteomes" id="UP001251528">
    <property type="component" value="Unassembled WGS sequence"/>
</dbReference>
<evidence type="ECO:0000256" key="2">
    <source>
        <dbReference type="ARBA" id="ARBA00022801"/>
    </source>
</evidence>
<dbReference type="PANTHER" id="PTHR12159:SF9">
    <property type="entry name" value="G_T MISMATCH-SPECIFIC THYMINE DNA GLYCOSYLASE"/>
    <property type="match status" value="1"/>
</dbReference>
<dbReference type="Pfam" id="PF03167">
    <property type="entry name" value="UDG"/>
    <property type="match status" value="1"/>
</dbReference>
<evidence type="ECO:0000256" key="4">
    <source>
        <dbReference type="SAM" id="MobiDB-lite"/>
    </source>
</evidence>
<dbReference type="InterPro" id="IPR015637">
    <property type="entry name" value="MUG/TDG"/>
</dbReference>
<keyword evidence="2" id="KW-0378">Hydrolase</keyword>
<dbReference type="InterPro" id="IPR005122">
    <property type="entry name" value="Uracil-DNA_glycosylase-like"/>
</dbReference>
<dbReference type="Gene3D" id="3.40.470.10">
    <property type="entry name" value="Uracil-DNA glycosylase-like domain"/>
    <property type="match status" value="1"/>
</dbReference>
<evidence type="ECO:0000256" key="3">
    <source>
        <dbReference type="ARBA" id="ARBA00023204"/>
    </source>
</evidence>
<name>A0AAJ0FSK4_9HYPO</name>
<dbReference type="GO" id="GO:0006285">
    <property type="term" value="P:base-excision repair, AP site formation"/>
    <property type="evidence" value="ECO:0007669"/>
    <property type="project" value="InterPro"/>
</dbReference>
<dbReference type="GO" id="GO:0004844">
    <property type="term" value="F:uracil DNA N-glycosylase activity"/>
    <property type="evidence" value="ECO:0007669"/>
    <property type="project" value="TreeGrafter"/>
</dbReference>
<dbReference type="CDD" id="cd10028">
    <property type="entry name" value="UDG-F2_TDG_MUG"/>
    <property type="match status" value="1"/>
</dbReference>
<reference evidence="6" key="1">
    <citation type="submission" date="2023-06" db="EMBL/GenBank/DDBJ databases">
        <title>Conoideocrella luteorostrata (Hypocreales: Clavicipitaceae), a potential biocontrol fungus for elongate hemlock scale in United States Christmas tree production areas.</title>
        <authorList>
            <person name="Barrett H."/>
            <person name="Lovett B."/>
            <person name="Macias A.M."/>
            <person name="Stajich J.E."/>
            <person name="Kasson M.T."/>
        </authorList>
    </citation>
    <scope>NUCLEOTIDE SEQUENCE</scope>
    <source>
        <strain evidence="6">ARSEF 14590</strain>
    </source>
</reference>
<feature type="domain" description="Uracil-DNA glycosylase-like" evidence="5">
    <location>
        <begin position="177"/>
        <end position="350"/>
    </location>
</feature>
<keyword evidence="7" id="KW-1185">Reference proteome</keyword>
<feature type="region of interest" description="Disordered" evidence="4">
    <location>
        <begin position="121"/>
        <end position="165"/>
    </location>
</feature>
<evidence type="ECO:0000256" key="1">
    <source>
        <dbReference type="ARBA" id="ARBA00022763"/>
    </source>
</evidence>
<comment type="caution">
    <text evidence="6">The sequence shown here is derived from an EMBL/GenBank/DDBJ whole genome shotgun (WGS) entry which is preliminary data.</text>
</comment>
<proteinExistence type="predicted"/>
<dbReference type="AlphaFoldDB" id="A0AAJ0FSK4"/>
<keyword evidence="1" id="KW-0227">DNA damage</keyword>
<feature type="compositionally biased region" description="Low complexity" evidence="4">
    <location>
        <begin position="129"/>
        <end position="151"/>
    </location>
</feature>
<accession>A0AAJ0FSK4</accession>
<evidence type="ECO:0000313" key="6">
    <source>
        <dbReference type="EMBL" id="KAK2594987.1"/>
    </source>
</evidence>
<dbReference type="GO" id="GO:0008263">
    <property type="term" value="F:pyrimidine-specific mismatch base pair DNA N-glycosylase activity"/>
    <property type="evidence" value="ECO:0007669"/>
    <property type="project" value="TreeGrafter"/>
</dbReference>
<protein>
    <recommendedName>
        <fullName evidence="5">Uracil-DNA glycosylase-like domain-containing protein</fullName>
    </recommendedName>
</protein>
<dbReference type="FunFam" id="3.40.470.10:FF:000010">
    <property type="entry name" value="G/U mismatch-specific DNA glycosylase"/>
    <property type="match status" value="1"/>
</dbReference>
<dbReference type="SUPFAM" id="SSF52141">
    <property type="entry name" value="Uracil-DNA glycosylase-like"/>
    <property type="match status" value="1"/>
</dbReference>
<gene>
    <name evidence="6" type="ORF">QQS21_007294</name>
</gene>